<keyword evidence="2" id="KW-0812">Transmembrane</keyword>
<organism evidence="3 4">
    <name type="scientific">Microbacterium album</name>
    <dbReference type="NCBI Taxonomy" id="2053191"/>
    <lineage>
        <taxon>Bacteria</taxon>
        <taxon>Bacillati</taxon>
        <taxon>Actinomycetota</taxon>
        <taxon>Actinomycetes</taxon>
        <taxon>Micrococcales</taxon>
        <taxon>Microbacteriaceae</taxon>
        <taxon>Microbacterium</taxon>
    </lineage>
</organism>
<comment type="caution">
    <text evidence="3">The sequence shown here is derived from an EMBL/GenBank/DDBJ whole genome shotgun (WGS) entry which is preliminary data.</text>
</comment>
<protein>
    <recommendedName>
        <fullName evidence="5">DUF3618 domain-containing protein</fullName>
    </recommendedName>
</protein>
<reference evidence="3" key="1">
    <citation type="journal article" date="2014" name="Int. J. Syst. Evol. Microbiol.">
        <title>Complete genome sequence of Corynebacterium casei LMG S-19264T (=DSM 44701T), isolated from a smear-ripened cheese.</title>
        <authorList>
            <consortium name="US DOE Joint Genome Institute (JGI-PGF)"/>
            <person name="Walter F."/>
            <person name="Albersmeier A."/>
            <person name="Kalinowski J."/>
            <person name="Ruckert C."/>
        </authorList>
    </citation>
    <scope>NUCLEOTIDE SEQUENCE</scope>
    <source>
        <strain evidence="3">CGMCC 1.15794</strain>
    </source>
</reference>
<evidence type="ECO:0000313" key="4">
    <source>
        <dbReference type="Proteomes" id="UP000657592"/>
    </source>
</evidence>
<feature type="transmembrane region" description="Helical" evidence="2">
    <location>
        <begin position="71"/>
        <end position="92"/>
    </location>
</feature>
<reference evidence="3" key="2">
    <citation type="submission" date="2020-09" db="EMBL/GenBank/DDBJ databases">
        <authorList>
            <person name="Sun Q."/>
            <person name="Zhou Y."/>
        </authorList>
    </citation>
    <scope>NUCLEOTIDE SEQUENCE</scope>
    <source>
        <strain evidence="3">CGMCC 1.15794</strain>
    </source>
</reference>
<dbReference type="Proteomes" id="UP000657592">
    <property type="component" value="Unassembled WGS sequence"/>
</dbReference>
<evidence type="ECO:0008006" key="5">
    <source>
        <dbReference type="Google" id="ProtNLM"/>
    </source>
</evidence>
<feature type="region of interest" description="Disordered" evidence="1">
    <location>
        <begin position="1"/>
        <end position="23"/>
    </location>
</feature>
<keyword evidence="2" id="KW-1133">Transmembrane helix</keyword>
<name>A0A917IJ85_9MICO</name>
<dbReference type="RefSeq" id="WP_188757094.1">
    <property type="nucleotide sequence ID" value="NZ_BMJY01000020.1"/>
</dbReference>
<sequence length="97" mass="9967">MSSELTPRTPAHDQSRTIVPSGITDPVERARAELAATLAAIEQKANLPRRAAEAAELGAVRARAFARRSPVAAAGAAVAAALAVGAAMWGLARLISR</sequence>
<evidence type="ECO:0000256" key="1">
    <source>
        <dbReference type="SAM" id="MobiDB-lite"/>
    </source>
</evidence>
<proteinExistence type="predicted"/>
<accession>A0A917IJ85</accession>
<gene>
    <name evidence="3" type="ORF">GCM10010921_28810</name>
</gene>
<dbReference type="AlphaFoldDB" id="A0A917IJ85"/>
<dbReference type="EMBL" id="BMJY01000020">
    <property type="protein sequence ID" value="GGH50225.1"/>
    <property type="molecule type" value="Genomic_DNA"/>
</dbReference>
<evidence type="ECO:0000256" key="2">
    <source>
        <dbReference type="SAM" id="Phobius"/>
    </source>
</evidence>
<evidence type="ECO:0000313" key="3">
    <source>
        <dbReference type="EMBL" id="GGH50225.1"/>
    </source>
</evidence>
<keyword evidence="2" id="KW-0472">Membrane</keyword>
<keyword evidence="4" id="KW-1185">Reference proteome</keyword>